<organism evidence="2 3">
    <name type="scientific">Streptomyces neyagawaensis</name>
    <dbReference type="NCBI Taxonomy" id="42238"/>
    <lineage>
        <taxon>Bacteria</taxon>
        <taxon>Bacillati</taxon>
        <taxon>Actinomycetota</taxon>
        <taxon>Actinomycetes</taxon>
        <taxon>Kitasatosporales</taxon>
        <taxon>Streptomycetaceae</taxon>
        <taxon>Streptomyces</taxon>
    </lineage>
</organism>
<dbReference type="RefSeq" id="WP_359697293.1">
    <property type="nucleotide sequence ID" value="NZ_JBEYXT010000092.1"/>
</dbReference>
<dbReference type="EMBL" id="JBEYXT010000092">
    <property type="protein sequence ID" value="MEU6803371.1"/>
    <property type="molecule type" value="Genomic_DNA"/>
</dbReference>
<dbReference type="InterPro" id="IPR036388">
    <property type="entry name" value="WH-like_DNA-bd_sf"/>
</dbReference>
<comment type="caution">
    <text evidence="2">The sequence shown here is derived from an EMBL/GenBank/DDBJ whole genome shotgun (WGS) entry which is preliminary data.</text>
</comment>
<reference evidence="2 3" key="1">
    <citation type="submission" date="2024-06" db="EMBL/GenBank/DDBJ databases">
        <title>The Natural Products Discovery Center: Release of the First 8490 Sequenced Strains for Exploring Actinobacteria Biosynthetic Diversity.</title>
        <authorList>
            <person name="Kalkreuter E."/>
            <person name="Kautsar S.A."/>
            <person name="Yang D."/>
            <person name="Bader C.D."/>
            <person name="Teijaro C.N."/>
            <person name="Fluegel L."/>
            <person name="Davis C.M."/>
            <person name="Simpson J.R."/>
            <person name="Lauterbach L."/>
            <person name="Steele A.D."/>
            <person name="Gui C."/>
            <person name="Meng S."/>
            <person name="Li G."/>
            <person name="Viehrig K."/>
            <person name="Ye F."/>
            <person name="Su P."/>
            <person name="Kiefer A.F."/>
            <person name="Nichols A."/>
            <person name="Cepeda A.J."/>
            <person name="Yan W."/>
            <person name="Fan B."/>
            <person name="Jiang Y."/>
            <person name="Adhikari A."/>
            <person name="Zheng C.-J."/>
            <person name="Schuster L."/>
            <person name="Cowan T.M."/>
            <person name="Smanski M.J."/>
            <person name="Chevrette M.G."/>
            <person name="De Carvalho L.P.S."/>
            <person name="Shen B."/>
        </authorList>
    </citation>
    <scope>NUCLEOTIDE SEQUENCE [LARGE SCALE GENOMIC DNA]</scope>
    <source>
        <strain evidence="2 3">NPDC046851</strain>
    </source>
</reference>
<accession>A0ABV3B3J0</accession>
<proteinExistence type="predicted"/>
<keyword evidence="3" id="KW-1185">Reference proteome</keyword>
<gene>
    <name evidence="2" type="ORF">ABZ931_20500</name>
</gene>
<evidence type="ECO:0000259" key="1">
    <source>
        <dbReference type="Pfam" id="PF12802"/>
    </source>
</evidence>
<feature type="non-terminal residue" evidence="2">
    <location>
        <position position="88"/>
    </location>
</feature>
<dbReference type="SUPFAM" id="SSF46785">
    <property type="entry name" value="Winged helix' DNA-binding domain"/>
    <property type="match status" value="1"/>
</dbReference>
<protein>
    <submittedName>
        <fullName evidence="2">MarR family transcriptional regulator</fullName>
    </submittedName>
</protein>
<dbReference type="Pfam" id="PF12802">
    <property type="entry name" value="MarR_2"/>
    <property type="match status" value="1"/>
</dbReference>
<evidence type="ECO:0000313" key="2">
    <source>
        <dbReference type="EMBL" id="MEU6803371.1"/>
    </source>
</evidence>
<name>A0ABV3B3J0_9ACTN</name>
<feature type="domain" description="HTH marR-type" evidence="1">
    <location>
        <begin position="37"/>
        <end position="88"/>
    </location>
</feature>
<dbReference type="Proteomes" id="UP001551189">
    <property type="component" value="Unassembled WGS sequence"/>
</dbReference>
<evidence type="ECO:0000313" key="3">
    <source>
        <dbReference type="Proteomes" id="UP001551189"/>
    </source>
</evidence>
<dbReference type="InterPro" id="IPR036390">
    <property type="entry name" value="WH_DNA-bd_sf"/>
</dbReference>
<dbReference type="InterPro" id="IPR000835">
    <property type="entry name" value="HTH_MarR-typ"/>
</dbReference>
<dbReference type="Gene3D" id="1.10.10.10">
    <property type="entry name" value="Winged helix-like DNA-binding domain superfamily/Winged helix DNA-binding domain"/>
    <property type="match status" value="1"/>
</dbReference>
<sequence>MGDGDWLNEREQRAWRGFIELAQFRDRFGRELQAETGLSGADYAVLVSLSEAADGRMRAIELRKAIDWEKSRLTQHLNRMERRGLVTR</sequence>